<dbReference type="Proteomes" id="UP001187343">
    <property type="component" value="Unassembled WGS sequence"/>
</dbReference>
<gene>
    <name evidence="1" type="ORF">Q8A67_023380</name>
</gene>
<proteinExistence type="predicted"/>
<dbReference type="AlphaFoldDB" id="A0AA88P5Z8"/>
<organism evidence="1 2">
    <name type="scientific">Cirrhinus molitorella</name>
    <name type="common">mud carp</name>
    <dbReference type="NCBI Taxonomy" id="172907"/>
    <lineage>
        <taxon>Eukaryota</taxon>
        <taxon>Metazoa</taxon>
        <taxon>Chordata</taxon>
        <taxon>Craniata</taxon>
        <taxon>Vertebrata</taxon>
        <taxon>Euteleostomi</taxon>
        <taxon>Actinopterygii</taxon>
        <taxon>Neopterygii</taxon>
        <taxon>Teleostei</taxon>
        <taxon>Ostariophysi</taxon>
        <taxon>Cypriniformes</taxon>
        <taxon>Cyprinidae</taxon>
        <taxon>Labeoninae</taxon>
        <taxon>Labeonini</taxon>
        <taxon>Cirrhinus</taxon>
    </lineage>
</organism>
<dbReference type="EMBL" id="JAUYZG010000023">
    <property type="protein sequence ID" value="KAK2870853.1"/>
    <property type="molecule type" value="Genomic_DNA"/>
</dbReference>
<evidence type="ECO:0000313" key="2">
    <source>
        <dbReference type="Proteomes" id="UP001187343"/>
    </source>
</evidence>
<sequence length="83" mass="10121">MFLSTAQMRKVSKPQHDIHLRIFNEDVYHWRRWIHVRPTSRREKMWLNQGDALLLPLLFDVVKRRPRLTLSVQWQSISLSSLR</sequence>
<accession>A0AA88P5Z8</accession>
<comment type="caution">
    <text evidence="1">The sequence shown here is derived from an EMBL/GenBank/DDBJ whole genome shotgun (WGS) entry which is preliminary data.</text>
</comment>
<reference evidence="1" key="1">
    <citation type="submission" date="2023-08" db="EMBL/GenBank/DDBJ databases">
        <title>Chromosome-level Genome Assembly of mud carp (Cirrhinus molitorella).</title>
        <authorList>
            <person name="Liu H."/>
        </authorList>
    </citation>
    <scope>NUCLEOTIDE SEQUENCE</scope>
    <source>
        <strain evidence="1">Prfri</strain>
        <tissue evidence="1">Muscle</tissue>
    </source>
</reference>
<keyword evidence="2" id="KW-1185">Reference proteome</keyword>
<protein>
    <submittedName>
        <fullName evidence="1">Uncharacterized protein</fullName>
    </submittedName>
</protein>
<name>A0AA88P5Z8_9TELE</name>
<evidence type="ECO:0000313" key="1">
    <source>
        <dbReference type="EMBL" id="KAK2870853.1"/>
    </source>
</evidence>